<sequence length="208" mass="23269">MSHIETSPVDMFITLRPRLLGGRLLQDVKAMQASIARFGLLSPIVVSRANDRLVVVDGRKRLAAIRRLSFLGRLPRSLVNIPYVEVQAGQNEVRQTPSLMSNRELYNTVTDMYREHRDVDLIATELFLPRGCVRQILTLSCLSKRVRRAFFDKVIGFTQARAFATLPDHKAQDKAFMALGPFAEEAEILDYIQAGSKMAPAANLSLAA</sequence>
<gene>
    <name evidence="1" type="ORF">GCM10011309_26360</name>
</gene>
<proteinExistence type="predicted"/>
<reference evidence="1 2" key="1">
    <citation type="journal article" date="2014" name="Int. J. Syst. Evol. Microbiol.">
        <title>Complete genome sequence of Corynebacterium casei LMG S-19264T (=DSM 44701T), isolated from a smear-ripened cheese.</title>
        <authorList>
            <consortium name="US DOE Joint Genome Institute (JGI-PGF)"/>
            <person name="Walter F."/>
            <person name="Albersmeier A."/>
            <person name="Kalinowski J."/>
            <person name="Ruckert C."/>
        </authorList>
    </citation>
    <scope>NUCLEOTIDE SEQUENCE [LARGE SCALE GENOMIC DNA]</scope>
    <source>
        <strain evidence="1 2">KCTC 23968</strain>
    </source>
</reference>
<dbReference type="PANTHER" id="PTHR33375:SF1">
    <property type="entry name" value="CHROMOSOME-PARTITIONING PROTEIN PARB-RELATED"/>
    <property type="match status" value="1"/>
</dbReference>
<name>A0A918NJD9_9PROT</name>
<dbReference type="AlphaFoldDB" id="A0A918NJD9"/>
<dbReference type="Proteomes" id="UP000600865">
    <property type="component" value="Unassembled WGS sequence"/>
</dbReference>
<dbReference type="PANTHER" id="PTHR33375">
    <property type="entry name" value="CHROMOSOME-PARTITIONING PROTEIN PARB-RELATED"/>
    <property type="match status" value="1"/>
</dbReference>
<dbReference type="EMBL" id="BMYV01000003">
    <property type="protein sequence ID" value="GGX74904.1"/>
    <property type="molecule type" value="Genomic_DNA"/>
</dbReference>
<dbReference type="InterPro" id="IPR050336">
    <property type="entry name" value="Chromosome_partition/occlusion"/>
</dbReference>
<accession>A0A918NJD9</accession>
<dbReference type="SUPFAM" id="SSF109709">
    <property type="entry name" value="KorB DNA-binding domain-like"/>
    <property type="match status" value="1"/>
</dbReference>
<organism evidence="1 2">
    <name type="scientific">Litorimonas cladophorae</name>
    <dbReference type="NCBI Taxonomy" id="1220491"/>
    <lineage>
        <taxon>Bacteria</taxon>
        <taxon>Pseudomonadati</taxon>
        <taxon>Pseudomonadota</taxon>
        <taxon>Alphaproteobacteria</taxon>
        <taxon>Maricaulales</taxon>
        <taxon>Robiginitomaculaceae</taxon>
    </lineage>
</organism>
<dbReference type="GO" id="GO:0007059">
    <property type="term" value="P:chromosome segregation"/>
    <property type="evidence" value="ECO:0007669"/>
    <property type="project" value="TreeGrafter"/>
</dbReference>
<dbReference type="SUPFAM" id="SSF110849">
    <property type="entry name" value="ParB/Sulfiredoxin"/>
    <property type="match status" value="1"/>
</dbReference>
<protein>
    <recommendedName>
        <fullName evidence="3">ParB/Sulfiredoxin domain-containing protein</fullName>
    </recommendedName>
</protein>
<dbReference type="Gene3D" id="3.90.1530.30">
    <property type="match status" value="1"/>
</dbReference>
<comment type="caution">
    <text evidence="1">The sequence shown here is derived from an EMBL/GenBank/DDBJ whole genome shotgun (WGS) entry which is preliminary data.</text>
</comment>
<evidence type="ECO:0000313" key="2">
    <source>
        <dbReference type="Proteomes" id="UP000600865"/>
    </source>
</evidence>
<evidence type="ECO:0008006" key="3">
    <source>
        <dbReference type="Google" id="ProtNLM"/>
    </source>
</evidence>
<evidence type="ECO:0000313" key="1">
    <source>
        <dbReference type="EMBL" id="GGX74904.1"/>
    </source>
</evidence>
<keyword evidence="2" id="KW-1185">Reference proteome</keyword>
<dbReference type="InterPro" id="IPR036086">
    <property type="entry name" value="ParB/Sulfiredoxin_sf"/>
</dbReference>
<dbReference type="RefSeq" id="WP_189587000.1">
    <property type="nucleotide sequence ID" value="NZ_BMYV01000003.1"/>
</dbReference>
<dbReference type="GO" id="GO:0005694">
    <property type="term" value="C:chromosome"/>
    <property type="evidence" value="ECO:0007669"/>
    <property type="project" value="TreeGrafter"/>
</dbReference>